<evidence type="ECO:0000313" key="2">
    <source>
        <dbReference type="EMBL" id="KAJ8880374.1"/>
    </source>
</evidence>
<organism evidence="2 3">
    <name type="scientific">Dryococelus australis</name>
    <dbReference type="NCBI Taxonomy" id="614101"/>
    <lineage>
        <taxon>Eukaryota</taxon>
        <taxon>Metazoa</taxon>
        <taxon>Ecdysozoa</taxon>
        <taxon>Arthropoda</taxon>
        <taxon>Hexapoda</taxon>
        <taxon>Insecta</taxon>
        <taxon>Pterygota</taxon>
        <taxon>Neoptera</taxon>
        <taxon>Polyneoptera</taxon>
        <taxon>Phasmatodea</taxon>
        <taxon>Verophasmatodea</taxon>
        <taxon>Anareolatae</taxon>
        <taxon>Phasmatidae</taxon>
        <taxon>Eurycanthinae</taxon>
        <taxon>Dryococelus</taxon>
    </lineage>
</organism>
<feature type="transmembrane region" description="Helical" evidence="1">
    <location>
        <begin position="36"/>
        <end position="52"/>
    </location>
</feature>
<sequence length="190" mass="21433">MWQYGSAFLSDCLTLSSCNFVYQQYRNSLVMPDEQLLSILLTLVILCFGLAVSTRYYLGYGLMALLVEMNSIFLHMRQLLLIQGVPKSRLFYRLNSLFCLGGYLLIVDMSLPATSGGRLVPGRQWCVCACIITHTGEVGYLIRLKRGRQCEKQIRREEGILKIKKYCFVKGEVKNLVIEAGGVGSGREGR</sequence>
<proteinExistence type="predicted"/>
<reference evidence="2 3" key="1">
    <citation type="submission" date="2023-02" db="EMBL/GenBank/DDBJ databases">
        <title>LHISI_Scaffold_Assembly.</title>
        <authorList>
            <person name="Stuart O.P."/>
            <person name="Cleave R."/>
            <person name="Magrath M.J.L."/>
            <person name="Mikheyev A.S."/>
        </authorList>
    </citation>
    <scope>NUCLEOTIDE SEQUENCE [LARGE SCALE GENOMIC DNA]</scope>
    <source>
        <strain evidence="2">Daus_M_001</strain>
        <tissue evidence="2">Leg muscle</tissue>
    </source>
</reference>
<keyword evidence="1" id="KW-0472">Membrane</keyword>
<protein>
    <submittedName>
        <fullName evidence="2">Uncharacterized protein</fullName>
    </submittedName>
</protein>
<name>A0ABQ9H7U7_9NEOP</name>
<keyword evidence="1" id="KW-0812">Transmembrane</keyword>
<evidence type="ECO:0000256" key="1">
    <source>
        <dbReference type="SAM" id="Phobius"/>
    </source>
</evidence>
<dbReference type="Proteomes" id="UP001159363">
    <property type="component" value="Chromosome 5"/>
</dbReference>
<comment type="caution">
    <text evidence="2">The sequence shown here is derived from an EMBL/GenBank/DDBJ whole genome shotgun (WGS) entry which is preliminary data.</text>
</comment>
<gene>
    <name evidence="2" type="ORF">PR048_016843</name>
</gene>
<keyword evidence="3" id="KW-1185">Reference proteome</keyword>
<feature type="transmembrane region" description="Helical" evidence="1">
    <location>
        <begin position="122"/>
        <end position="142"/>
    </location>
</feature>
<keyword evidence="1" id="KW-1133">Transmembrane helix</keyword>
<accession>A0ABQ9H7U7</accession>
<evidence type="ECO:0000313" key="3">
    <source>
        <dbReference type="Proteomes" id="UP001159363"/>
    </source>
</evidence>
<dbReference type="EMBL" id="JARBHB010000006">
    <property type="protein sequence ID" value="KAJ8880374.1"/>
    <property type="molecule type" value="Genomic_DNA"/>
</dbReference>